<keyword evidence="2" id="KW-1185">Reference proteome</keyword>
<reference evidence="1" key="1">
    <citation type="submission" date="2020-05" db="EMBL/GenBank/DDBJ databases">
        <title>Large-scale comparative analyses of tick genomes elucidate their genetic diversity and vector capacities.</title>
        <authorList>
            <person name="Jia N."/>
            <person name="Wang J."/>
            <person name="Shi W."/>
            <person name="Du L."/>
            <person name="Sun Y."/>
            <person name="Zhan W."/>
            <person name="Jiang J."/>
            <person name="Wang Q."/>
            <person name="Zhang B."/>
            <person name="Ji P."/>
            <person name="Sakyi L.B."/>
            <person name="Cui X."/>
            <person name="Yuan T."/>
            <person name="Jiang B."/>
            <person name="Yang W."/>
            <person name="Lam T.T.-Y."/>
            <person name="Chang Q."/>
            <person name="Ding S."/>
            <person name="Wang X."/>
            <person name="Zhu J."/>
            <person name="Ruan X."/>
            <person name="Zhao L."/>
            <person name="Wei J."/>
            <person name="Que T."/>
            <person name="Du C."/>
            <person name="Cheng J."/>
            <person name="Dai P."/>
            <person name="Han X."/>
            <person name="Huang E."/>
            <person name="Gao Y."/>
            <person name="Liu J."/>
            <person name="Shao H."/>
            <person name="Ye R."/>
            <person name="Li L."/>
            <person name="Wei W."/>
            <person name="Wang X."/>
            <person name="Wang C."/>
            <person name="Yang T."/>
            <person name="Huo Q."/>
            <person name="Li W."/>
            <person name="Guo W."/>
            <person name="Chen H."/>
            <person name="Zhou L."/>
            <person name="Ni X."/>
            <person name="Tian J."/>
            <person name="Zhou Y."/>
            <person name="Sheng Y."/>
            <person name="Liu T."/>
            <person name="Pan Y."/>
            <person name="Xia L."/>
            <person name="Li J."/>
            <person name="Zhao F."/>
            <person name="Cao W."/>
        </authorList>
    </citation>
    <scope>NUCLEOTIDE SEQUENCE</scope>
    <source>
        <strain evidence="1">Hyas-2018</strain>
    </source>
</reference>
<accession>A0ACB7RRY4</accession>
<name>A0ACB7RRY4_HYAAI</name>
<proteinExistence type="predicted"/>
<protein>
    <submittedName>
        <fullName evidence="1">Uncharacterized protein</fullName>
    </submittedName>
</protein>
<sequence length="136" mass="14116">MGTVLEDQLDGLHKNVTFTSDGGEDGDSASCVTKAGNLDGERNIDEFSQTNSRFESKGDERPTEKEFGSFGSISTVHEEAAVAQDDEGGCCVAFEREVGTAECPPIAVDTCGAGGLGGGPCGWPSPKGCDTVQSQY</sequence>
<organism evidence="1 2">
    <name type="scientific">Hyalomma asiaticum</name>
    <name type="common">Tick</name>
    <dbReference type="NCBI Taxonomy" id="266040"/>
    <lineage>
        <taxon>Eukaryota</taxon>
        <taxon>Metazoa</taxon>
        <taxon>Ecdysozoa</taxon>
        <taxon>Arthropoda</taxon>
        <taxon>Chelicerata</taxon>
        <taxon>Arachnida</taxon>
        <taxon>Acari</taxon>
        <taxon>Parasitiformes</taxon>
        <taxon>Ixodida</taxon>
        <taxon>Ixodoidea</taxon>
        <taxon>Ixodidae</taxon>
        <taxon>Hyalomminae</taxon>
        <taxon>Hyalomma</taxon>
    </lineage>
</organism>
<comment type="caution">
    <text evidence="1">The sequence shown here is derived from an EMBL/GenBank/DDBJ whole genome shotgun (WGS) entry which is preliminary data.</text>
</comment>
<gene>
    <name evidence="1" type="ORF">HPB50_019620</name>
</gene>
<dbReference type="EMBL" id="CM023488">
    <property type="protein sequence ID" value="KAH6924582.1"/>
    <property type="molecule type" value="Genomic_DNA"/>
</dbReference>
<dbReference type="Proteomes" id="UP000821845">
    <property type="component" value="Chromosome 8"/>
</dbReference>
<evidence type="ECO:0000313" key="1">
    <source>
        <dbReference type="EMBL" id="KAH6924582.1"/>
    </source>
</evidence>
<evidence type="ECO:0000313" key="2">
    <source>
        <dbReference type="Proteomes" id="UP000821845"/>
    </source>
</evidence>